<dbReference type="EMBL" id="FQYU01000001">
    <property type="protein sequence ID" value="SHI43216.1"/>
    <property type="molecule type" value="Genomic_DNA"/>
</dbReference>
<reference evidence="2" key="1">
    <citation type="submission" date="2016-11" db="EMBL/GenBank/DDBJ databases">
        <authorList>
            <person name="Varghese N."/>
            <person name="Submissions S."/>
        </authorList>
    </citation>
    <scope>NUCLEOTIDE SEQUENCE [LARGE SCALE GENOMIC DNA]</scope>
    <source>
        <strain evidence="2">DSM 19858</strain>
    </source>
</reference>
<proteinExistence type="predicted"/>
<keyword evidence="2" id="KW-1185">Reference proteome</keyword>
<dbReference type="Proteomes" id="UP000184543">
    <property type="component" value="Unassembled WGS sequence"/>
</dbReference>
<name>A0A1M6B3E1_9FLAO</name>
<evidence type="ECO:0000313" key="1">
    <source>
        <dbReference type="EMBL" id="SHI43216.1"/>
    </source>
</evidence>
<organism evidence="1 2">
    <name type="scientific">Pseudozobellia thermophila</name>
    <dbReference type="NCBI Taxonomy" id="192903"/>
    <lineage>
        <taxon>Bacteria</taxon>
        <taxon>Pseudomonadati</taxon>
        <taxon>Bacteroidota</taxon>
        <taxon>Flavobacteriia</taxon>
        <taxon>Flavobacteriales</taxon>
        <taxon>Flavobacteriaceae</taxon>
        <taxon>Pseudozobellia</taxon>
    </lineage>
</organism>
<gene>
    <name evidence="1" type="ORF">SAMN04488513_101271</name>
</gene>
<protein>
    <submittedName>
        <fullName evidence="1">Uncharacterized protein</fullName>
    </submittedName>
</protein>
<dbReference type="AlphaFoldDB" id="A0A1M6B3E1"/>
<sequence length="46" mass="5337">MLQIYFLFLINLNKFNNFTPDKTLTPFDYDNPISIDGISCPVNIEP</sequence>
<accession>A0A1M6B3E1</accession>
<evidence type="ECO:0000313" key="2">
    <source>
        <dbReference type="Proteomes" id="UP000184543"/>
    </source>
</evidence>